<feature type="compositionally biased region" description="Low complexity" evidence="1">
    <location>
        <begin position="125"/>
        <end position="138"/>
    </location>
</feature>
<evidence type="ECO:0000256" key="1">
    <source>
        <dbReference type="SAM" id="MobiDB-lite"/>
    </source>
</evidence>
<feature type="compositionally biased region" description="Polar residues" evidence="1">
    <location>
        <begin position="165"/>
        <end position="181"/>
    </location>
</feature>
<protein>
    <submittedName>
        <fullName evidence="2">Uncharacterized protein</fullName>
    </submittedName>
</protein>
<name>A0AAD6CX08_9EURO</name>
<reference evidence="2 3" key="1">
    <citation type="journal article" date="2023" name="IMA Fungus">
        <title>Comparative genomic study of the Penicillium genus elucidates a diverse pangenome and 15 lateral gene transfer events.</title>
        <authorList>
            <person name="Petersen C."/>
            <person name="Sorensen T."/>
            <person name="Nielsen M.R."/>
            <person name="Sondergaard T.E."/>
            <person name="Sorensen J.L."/>
            <person name="Fitzpatrick D.A."/>
            <person name="Frisvad J.C."/>
            <person name="Nielsen K.L."/>
        </authorList>
    </citation>
    <scope>NUCLEOTIDE SEQUENCE [LARGE SCALE GENOMIC DNA]</scope>
    <source>
        <strain evidence="2 3">IBT 35679</strain>
    </source>
</reference>
<comment type="caution">
    <text evidence="2">The sequence shown here is derived from an EMBL/GenBank/DDBJ whole genome shotgun (WGS) entry which is preliminary data.</text>
</comment>
<sequence>MSTLTRAFTKRHKRPEVSAPMPYREEKPKGHARFNSGSIKRSNISGPVQLISTTNMLAYNAPDLSSMAQSPHSSSSSMRSRDDSDIAVSPHSYSSSITTPDLSQDTSPIDGSPGSYFPKRSATLTSGPRSSTTSASSTDAPLVPTRALSHTKRSHQDLARKRSQSRNSPPTLNAPRSNPTLGASLDTFKPAPDSHPFSKELAQVNEVAEEFGGPHVLDEEELYLTRKGLHKFTVDDYLAEIEEVYGSVFDNKLGPISAGPWL</sequence>
<evidence type="ECO:0000313" key="3">
    <source>
        <dbReference type="Proteomes" id="UP001220324"/>
    </source>
</evidence>
<proteinExistence type="predicted"/>
<feature type="compositionally biased region" description="Polar residues" evidence="1">
    <location>
        <begin position="35"/>
        <end position="46"/>
    </location>
</feature>
<dbReference type="EMBL" id="JAQIZZ010000005">
    <property type="protein sequence ID" value="KAJ5541671.1"/>
    <property type="molecule type" value="Genomic_DNA"/>
</dbReference>
<dbReference type="AlphaFoldDB" id="A0AAD6CX08"/>
<accession>A0AAD6CX08</accession>
<gene>
    <name evidence="2" type="ORF">N7494_006747</name>
</gene>
<organism evidence="2 3">
    <name type="scientific">Penicillium frequentans</name>
    <dbReference type="NCBI Taxonomy" id="3151616"/>
    <lineage>
        <taxon>Eukaryota</taxon>
        <taxon>Fungi</taxon>
        <taxon>Dikarya</taxon>
        <taxon>Ascomycota</taxon>
        <taxon>Pezizomycotina</taxon>
        <taxon>Eurotiomycetes</taxon>
        <taxon>Eurotiomycetidae</taxon>
        <taxon>Eurotiales</taxon>
        <taxon>Aspergillaceae</taxon>
        <taxon>Penicillium</taxon>
    </lineage>
</organism>
<feature type="compositionally biased region" description="Low complexity" evidence="1">
    <location>
        <begin position="65"/>
        <end position="78"/>
    </location>
</feature>
<feature type="region of interest" description="Disordered" evidence="1">
    <location>
        <begin position="1"/>
        <end position="46"/>
    </location>
</feature>
<keyword evidence="3" id="KW-1185">Reference proteome</keyword>
<feature type="region of interest" description="Disordered" evidence="1">
    <location>
        <begin position="64"/>
        <end position="194"/>
    </location>
</feature>
<feature type="compositionally biased region" description="Polar residues" evidence="1">
    <location>
        <begin position="91"/>
        <end position="109"/>
    </location>
</feature>
<dbReference type="Proteomes" id="UP001220324">
    <property type="component" value="Unassembled WGS sequence"/>
</dbReference>
<evidence type="ECO:0000313" key="2">
    <source>
        <dbReference type="EMBL" id="KAJ5541671.1"/>
    </source>
</evidence>